<keyword evidence="3" id="KW-0812">Transmembrane</keyword>
<feature type="coiled-coil region" evidence="1">
    <location>
        <begin position="689"/>
        <end position="794"/>
    </location>
</feature>
<evidence type="ECO:0000256" key="2">
    <source>
        <dbReference type="SAM" id="MobiDB-lite"/>
    </source>
</evidence>
<dbReference type="Gene3D" id="1.20.5.170">
    <property type="match status" value="1"/>
</dbReference>
<feature type="coiled-coil region" evidence="1">
    <location>
        <begin position="228"/>
        <end position="255"/>
    </location>
</feature>
<feature type="transmembrane region" description="Helical" evidence="3">
    <location>
        <begin position="1101"/>
        <end position="1121"/>
    </location>
</feature>
<keyword evidence="3" id="KW-1133">Transmembrane helix</keyword>
<gene>
    <name evidence="4" type="ORF">POM88_012486</name>
</gene>
<evidence type="ECO:0000313" key="4">
    <source>
        <dbReference type="EMBL" id="KAK1393430.1"/>
    </source>
</evidence>
<name>A0AAD8J0F6_9APIA</name>
<dbReference type="AlphaFoldDB" id="A0AAD8J0F6"/>
<dbReference type="PANTHER" id="PTHR43049:SF1">
    <property type="entry name" value="EARLY ENDOSOME ANTIGEN"/>
    <property type="match status" value="1"/>
</dbReference>
<evidence type="ECO:0000313" key="5">
    <source>
        <dbReference type="Proteomes" id="UP001237642"/>
    </source>
</evidence>
<sequence>MEGEIVASSEIPVVKVVDEVVTNADPVKESEKKKDESDSSFDGEFIKVEKESLADQKPIVIERSSSNSSSSRELLEAQEKIKEIEVELVRLTGDLKDSELENTKLNEEVLLTKEKLEGSEKSYTELELNNKKLQQQISEAEERYTLQLSTLQEALQAEQMKQKELTGVKESFDNLHIELENAKKKMLEFEQELQLSAGEAQKFEELHKQSGSLAESETKKALEFEGLLEMAKASAKEVEDQMVALQEELKGLYTKIAENEKVEEALKVTTAELCTVQGELEMKELYSDLEAKLQVSDENFGKADSLLSQTLENSKELEQKLKSLEELHHESGYAATTATQKNVELEEVLQASNAAAEEAKSQLRELETRFIAAEQKNLELGQQQNLLELKCSDAEREVKEYLEKISELSALLKSVEEVNKELTEQKQGYENKIILVESELSSTSARNSELESELKSATDKCAEHEGKVKLTTQRGLELEDLIQSSHSKVEDAEKKVNQLELLLETEKYKIQELEGQISTLENKCMEAEETSKNHFNKASELETEIEALQSTLSSLDAVLQLATEKENELTESLKITTEEKLKLGDALKNSTEKLVENENVLDILRNELNLTQGRLESIECDLKASGMRETEVMEKLKFAEEQIEKHGSALEQATTRSLELESLHSTVTKDSELKLQEAIASFTSRDSEAKSLHDKVQALEDQVAIYKEQATKAAEKYASLEEEFNQIALKLASLESTNEELKKKVVEAEDKAAQSFSENELLVQTNTELKNKIYNELQGLLDSANAEKETLSQQLLAHVNTIAELNEAQTKAAELQLVTEARISEAETQLHETLQRFTLRDSEAKELNEKLTVLEEQINLYKEQAHEASTLVEAHKAELDQALTKLKALESKSAQFEKENEGLAEVNLKLTQELSAYESRLNDLQTKLSAASSEKVEAVEQLQSSHMVLEELKMQKNSDGEKLQSQISLLMEEKNLLTETHENAKKELQTVIQQLEGQLEDKKSHEDALKIEIDTLKAEMTEKYVPIDSLKKLEEQIAKAAAGTKEENAGAGDGVTVKSRDIGSLVSAPSKRKNKKKLEAISTQSSSADTQTQTSGDSSGISFNIILGVALVSVIIGVILGKRY</sequence>
<feature type="region of interest" description="Disordered" evidence="2">
    <location>
        <begin position="1066"/>
        <end position="1097"/>
    </location>
</feature>
<evidence type="ECO:0000256" key="1">
    <source>
        <dbReference type="SAM" id="Coils"/>
    </source>
</evidence>
<reference evidence="4" key="2">
    <citation type="submission" date="2023-05" db="EMBL/GenBank/DDBJ databases">
        <authorList>
            <person name="Schelkunov M.I."/>
        </authorList>
    </citation>
    <scope>NUCLEOTIDE SEQUENCE</scope>
    <source>
        <strain evidence="4">Hsosn_3</strain>
        <tissue evidence="4">Leaf</tissue>
    </source>
</reference>
<keyword evidence="3" id="KW-0472">Membrane</keyword>
<reference evidence="4" key="1">
    <citation type="submission" date="2023-02" db="EMBL/GenBank/DDBJ databases">
        <title>Genome of toxic invasive species Heracleum sosnowskyi carries increased number of genes despite the absence of recent whole-genome duplications.</title>
        <authorList>
            <person name="Schelkunov M."/>
            <person name="Shtratnikova V."/>
            <person name="Makarenko M."/>
            <person name="Klepikova A."/>
            <person name="Omelchenko D."/>
            <person name="Novikova G."/>
            <person name="Obukhova E."/>
            <person name="Bogdanov V."/>
            <person name="Penin A."/>
            <person name="Logacheva M."/>
        </authorList>
    </citation>
    <scope>NUCLEOTIDE SEQUENCE</scope>
    <source>
        <strain evidence="4">Hsosn_3</strain>
        <tissue evidence="4">Leaf</tissue>
    </source>
</reference>
<feature type="coiled-coil region" evidence="1">
    <location>
        <begin position="67"/>
        <end position="199"/>
    </location>
</feature>
<dbReference type="Proteomes" id="UP001237642">
    <property type="component" value="Unassembled WGS sequence"/>
</dbReference>
<feature type="coiled-coil region" evidence="1">
    <location>
        <begin position="967"/>
        <end position="1019"/>
    </location>
</feature>
<feature type="coiled-coil region" evidence="1">
    <location>
        <begin position="844"/>
        <end position="941"/>
    </location>
</feature>
<feature type="coiled-coil region" evidence="1">
    <location>
        <begin position="307"/>
        <end position="656"/>
    </location>
</feature>
<dbReference type="PANTHER" id="PTHR43049">
    <property type="entry name" value="EARLY ENDOSOME ANTIGEN"/>
    <property type="match status" value="1"/>
</dbReference>
<comment type="caution">
    <text evidence="4">The sequence shown here is derived from an EMBL/GenBank/DDBJ whole genome shotgun (WGS) entry which is preliminary data.</text>
</comment>
<proteinExistence type="predicted"/>
<evidence type="ECO:0000256" key="3">
    <source>
        <dbReference type="SAM" id="Phobius"/>
    </source>
</evidence>
<organism evidence="4 5">
    <name type="scientific">Heracleum sosnowskyi</name>
    <dbReference type="NCBI Taxonomy" id="360622"/>
    <lineage>
        <taxon>Eukaryota</taxon>
        <taxon>Viridiplantae</taxon>
        <taxon>Streptophyta</taxon>
        <taxon>Embryophyta</taxon>
        <taxon>Tracheophyta</taxon>
        <taxon>Spermatophyta</taxon>
        <taxon>Magnoliopsida</taxon>
        <taxon>eudicotyledons</taxon>
        <taxon>Gunneridae</taxon>
        <taxon>Pentapetalae</taxon>
        <taxon>asterids</taxon>
        <taxon>campanulids</taxon>
        <taxon>Apiales</taxon>
        <taxon>Apiaceae</taxon>
        <taxon>Apioideae</taxon>
        <taxon>apioid superclade</taxon>
        <taxon>Tordylieae</taxon>
        <taxon>Tordyliinae</taxon>
        <taxon>Heracleum</taxon>
    </lineage>
</organism>
<dbReference type="EMBL" id="JAUIZM010000003">
    <property type="protein sequence ID" value="KAK1393430.1"/>
    <property type="molecule type" value="Genomic_DNA"/>
</dbReference>
<protein>
    <submittedName>
        <fullName evidence="4">Uncharacterized protein</fullName>
    </submittedName>
</protein>
<keyword evidence="1" id="KW-0175">Coiled coil</keyword>
<feature type="compositionally biased region" description="Low complexity" evidence="2">
    <location>
        <begin position="1080"/>
        <end position="1097"/>
    </location>
</feature>
<dbReference type="SUPFAM" id="SSF57997">
    <property type="entry name" value="Tropomyosin"/>
    <property type="match status" value="3"/>
</dbReference>
<keyword evidence="5" id="KW-1185">Reference proteome</keyword>
<accession>A0AAD8J0F6</accession>